<reference evidence="5 6" key="1">
    <citation type="submission" date="2020-06" db="EMBL/GenBank/DDBJ databases">
        <authorList>
            <person name="Li R."/>
            <person name="Bekaert M."/>
        </authorList>
    </citation>
    <scope>NUCLEOTIDE SEQUENCE [LARGE SCALE GENOMIC DNA]</scope>
    <source>
        <strain evidence="6">wild</strain>
    </source>
</reference>
<evidence type="ECO:0000256" key="1">
    <source>
        <dbReference type="ARBA" id="ARBA00022737"/>
    </source>
</evidence>
<dbReference type="PROSITE" id="PS50297">
    <property type="entry name" value="ANK_REP_REGION"/>
    <property type="match status" value="4"/>
</dbReference>
<dbReference type="InterPro" id="IPR027417">
    <property type="entry name" value="P-loop_NTPase"/>
</dbReference>
<sequence length="586" mass="65938">MSRECTLLTGFSSTTRQVDGIFIHSLPGEQMGMRPGIDGFNKNKITRIIPSNLLGLQEKEIMKLRKRHHHFEITYASKAVLKTVKTHGFLIISGPPGSGKSAKAYNTAFMLEQKEGFTILSVSSPEDIRTNFLPETKQLFLIDDPIGKYTVDNLICIQRWTNEETFIKQTFTDRSNSKLILTCRSYIYKSGFSHKLSFSPVHCDLLSHNLKMTVVERANLYHRSKLLTFLERLKAGDLTCDQNDSTPLHVVSIKGYDDLVYKRFQLKTNQINLQDKNKRTPLFMACIGCPDKVIQTLLAIDSSSLHVANIEDLTPFDVASINDDVSTLIILLKYDAKVNRKDKQMKRTALQRACDSGSYNAVTFLLTKNADVKLKGTNGLKAIHIACSKRHLEIVELLLKHDKNMINECDDDSRTPLFTSCESNQQNIVFMLLKNKGNVNKTNVKGASPLYKGCKIGNENIVGKLLDYSAKVNVQSENGFSPLYIACLNGNTKIVKLLLHKSAEVNLSTEQGWTPFLISCSKGYLEICKLLLERGANINTGNKSSYTPLPIAFREKHKLIVRFLTELGANVNEVNRKRSRHCTLPV</sequence>
<feature type="repeat" description="ANK" evidence="3">
    <location>
        <begin position="478"/>
        <end position="510"/>
    </location>
</feature>
<evidence type="ECO:0000256" key="2">
    <source>
        <dbReference type="ARBA" id="ARBA00023043"/>
    </source>
</evidence>
<dbReference type="Pfam" id="PF12796">
    <property type="entry name" value="Ank_2"/>
    <property type="match status" value="2"/>
</dbReference>
<accession>A0A6J8CD00</accession>
<feature type="repeat" description="ANK" evidence="3">
    <location>
        <begin position="445"/>
        <end position="477"/>
    </location>
</feature>
<evidence type="ECO:0000313" key="6">
    <source>
        <dbReference type="Proteomes" id="UP000507470"/>
    </source>
</evidence>
<dbReference type="SMART" id="SM00248">
    <property type="entry name" value="ANK"/>
    <property type="match status" value="10"/>
</dbReference>
<keyword evidence="6" id="KW-1185">Reference proteome</keyword>
<dbReference type="InterPro" id="IPR036770">
    <property type="entry name" value="Ankyrin_rpt-contain_sf"/>
</dbReference>
<organism evidence="5 6">
    <name type="scientific">Mytilus coruscus</name>
    <name type="common">Sea mussel</name>
    <dbReference type="NCBI Taxonomy" id="42192"/>
    <lineage>
        <taxon>Eukaryota</taxon>
        <taxon>Metazoa</taxon>
        <taxon>Spiralia</taxon>
        <taxon>Lophotrochozoa</taxon>
        <taxon>Mollusca</taxon>
        <taxon>Bivalvia</taxon>
        <taxon>Autobranchia</taxon>
        <taxon>Pteriomorphia</taxon>
        <taxon>Mytilida</taxon>
        <taxon>Mytiloidea</taxon>
        <taxon>Mytilidae</taxon>
        <taxon>Mytilinae</taxon>
        <taxon>Mytilus</taxon>
    </lineage>
</organism>
<proteinExistence type="predicted"/>
<feature type="repeat" description="ANK" evidence="3">
    <location>
        <begin position="378"/>
        <end position="405"/>
    </location>
</feature>
<dbReference type="InterPro" id="IPR049050">
    <property type="entry name" value="nSTAND3"/>
</dbReference>
<dbReference type="Pfam" id="PF20720">
    <property type="entry name" value="nSTAND3"/>
    <property type="match status" value="1"/>
</dbReference>
<feature type="repeat" description="ANK" evidence="3">
    <location>
        <begin position="511"/>
        <end position="543"/>
    </location>
</feature>
<dbReference type="SUPFAM" id="SSF48403">
    <property type="entry name" value="Ankyrin repeat"/>
    <property type="match status" value="1"/>
</dbReference>
<dbReference type="Pfam" id="PF13637">
    <property type="entry name" value="Ank_4"/>
    <property type="match status" value="1"/>
</dbReference>
<name>A0A6J8CD00_MYTCO</name>
<dbReference type="AlphaFoldDB" id="A0A6J8CD00"/>
<gene>
    <name evidence="5" type="ORF">MCOR_27812</name>
</gene>
<dbReference type="PANTHER" id="PTHR24173:SF74">
    <property type="entry name" value="ANKYRIN REPEAT DOMAIN-CONTAINING PROTEIN 16"/>
    <property type="match status" value="1"/>
</dbReference>
<keyword evidence="2 3" id="KW-0040">ANK repeat</keyword>
<keyword evidence="1" id="KW-0677">Repeat</keyword>
<dbReference type="PROSITE" id="PS50088">
    <property type="entry name" value="ANK_REPEAT"/>
    <property type="match status" value="5"/>
</dbReference>
<dbReference type="PANTHER" id="PTHR24173">
    <property type="entry name" value="ANKYRIN REPEAT CONTAINING"/>
    <property type="match status" value="1"/>
</dbReference>
<dbReference type="PRINTS" id="PR01415">
    <property type="entry name" value="ANKYRIN"/>
</dbReference>
<dbReference type="InterPro" id="IPR002110">
    <property type="entry name" value="Ankyrin_rpt"/>
</dbReference>
<evidence type="ECO:0000313" key="5">
    <source>
        <dbReference type="EMBL" id="CAC5392910.1"/>
    </source>
</evidence>
<dbReference type="EMBL" id="CACVKT020005092">
    <property type="protein sequence ID" value="CAC5392910.1"/>
    <property type="molecule type" value="Genomic_DNA"/>
</dbReference>
<evidence type="ECO:0000256" key="3">
    <source>
        <dbReference type="PROSITE-ProRule" id="PRU00023"/>
    </source>
</evidence>
<feature type="repeat" description="ANK" evidence="3">
    <location>
        <begin position="544"/>
        <end position="576"/>
    </location>
</feature>
<dbReference type="Proteomes" id="UP000507470">
    <property type="component" value="Unassembled WGS sequence"/>
</dbReference>
<protein>
    <submittedName>
        <fullName evidence="5">ANK</fullName>
    </submittedName>
</protein>
<feature type="domain" description="Novel STAND NTPase 3" evidence="4">
    <location>
        <begin position="73"/>
        <end position="201"/>
    </location>
</feature>
<evidence type="ECO:0000259" key="4">
    <source>
        <dbReference type="Pfam" id="PF20720"/>
    </source>
</evidence>
<dbReference type="Gene3D" id="1.25.40.20">
    <property type="entry name" value="Ankyrin repeat-containing domain"/>
    <property type="match status" value="1"/>
</dbReference>
<dbReference type="SUPFAM" id="SSF52540">
    <property type="entry name" value="P-loop containing nucleoside triphosphate hydrolases"/>
    <property type="match status" value="1"/>
</dbReference>